<evidence type="ECO:0000313" key="3">
    <source>
        <dbReference type="Proteomes" id="UP000813420"/>
    </source>
</evidence>
<dbReference type="OrthoDB" id="2216839at2"/>
<dbReference type="Proteomes" id="UP000813420">
    <property type="component" value="Unassembled WGS sequence"/>
</dbReference>
<dbReference type="PROSITE" id="PS51257">
    <property type="entry name" value="PROKAR_LIPOPROTEIN"/>
    <property type="match status" value="1"/>
</dbReference>
<dbReference type="EMBL" id="DYXE01000050">
    <property type="protein sequence ID" value="HJH49759.1"/>
    <property type="molecule type" value="Genomic_DNA"/>
</dbReference>
<keyword evidence="1" id="KW-0472">Membrane</keyword>
<reference evidence="2" key="1">
    <citation type="journal article" date="2021" name="PeerJ">
        <title>Extensive microbial diversity within the chicken gut microbiome revealed by metagenomics and culture.</title>
        <authorList>
            <person name="Gilroy R."/>
            <person name="Ravi A."/>
            <person name="Getino M."/>
            <person name="Pursley I."/>
            <person name="Horton D.L."/>
            <person name="Alikhan N.F."/>
            <person name="Baker D."/>
            <person name="Gharbi K."/>
            <person name="Hall N."/>
            <person name="Watson M."/>
            <person name="Adriaenssens E.M."/>
            <person name="Foster-Nyarko E."/>
            <person name="Jarju S."/>
            <person name="Secka A."/>
            <person name="Antonio M."/>
            <person name="Oren A."/>
            <person name="Chaudhuri R.R."/>
            <person name="La Ragione R."/>
            <person name="Hildebrand F."/>
            <person name="Pallen M.J."/>
        </authorList>
    </citation>
    <scope>NUCLEOTIDE SEQUENCE</scope>
    <source>
        <strain evidence="2">USAMLcec4-12693</strain>
    </source>
</reference>
<feature type="transmembrane region" description="Helical" evidence="1">
    <location>
        <begin position="77"/>
        <end position="99"/>
    </location>
</feature>
<protein>
    <submittedName>
        <fullName evidence="2">ABC-2 transporter permease</fullName>
    </submittedName>
</protein>
<feature type="transmembrane region" description="Helical" evidence="1">
    <location>
        <begin position="140"/>
        <end position="158"/>
    </location>
</feature>
<keyword evidence="1" id="KW-1133">Transmembrane helix</keyword>
<evidence type="ECO:0000313" key="2">
    <source>
        <dbReference type="EMBL" id="HJH49759.1"/>
    </source>
</evidence>
<gene>
    <name evidence="2" type="ORF">K8V39_05780</name>
</gene>
<name>A0A9D3AIV0_9FIRM</name>
<reference evidence="2" key="2">
    <citation type="submission" date="2021-09" db="EMBL/GenBank/DDBJ databases">
        <authorList>
            <person name="Gilroy R."/>
        </authorList>
    </citation>
    <scope>NUCLEOTIDE SEQUENCE</scope>
    <source>
        <strain evidence="2">USAMLcec4-12693</strain>
    </source>
</reference>
<dbReference type="Pfam" id="PF13346">
    <property type="entry name" value="ABC2_membrane_5"/>
    <property type="match status" value="1"/>
</dbReference>
<sequence length="212" mass="23884">MKLLYKELMLAAHPTSLVFACLGCLVVVPAYPYTVIFMFGCLAPYITFLYARETNDAWYSAILPITKRESVKGKCQLIVFIQLFQLLLSIPCVVLRTILHIENNPVGIDATIAWYGLGFIIYGVFDLVFFPAYYKNGYKAGKAFVIAAIPMLLLMIASEGAVRLPALAWLDSYAPYDLLLQAPILLFGILCYIILICIAYWVSVKRFERVDL</sequence>
<dbReference type="InterPro" id="IPR025699">
    <property type="entry name" value="ABC2_memb-like"/>
</dbReference>
<proteinExistence type="predicted"/>
<accession>A0A9D3AIV0</accession>
<comment type="caution">
    <text evidence="2">The sequence shown here is derived from an EMBL/GenBank/DDBJ whole genome shotgun (WGS) entry which is preliminary data.</text>
</comment>
<feature type="transmembrane region" description="Helical" evidence="1">
    <location>
        <begin position="111"/>
        <end position="133"/>
    </location>
</feature>
<dbReference type="RefSeq" id="WP_070089170.1">
    <property type="nucleotide sequence ID" value="NZ_CABMJS010000018.1"/>
</dbReference>
<feature type="transmembrane region" description="Helical" evidence="1">
    <location>
        <begin position="178"/>
        <end position="202"/>
    </location>
</feature>
<organism evidence="2 3">
    <name type="scientific">Merdimonas faecis</name>
    <dbReference type="NCBI Taxonomy" id="1653435"/>
    <lineage>
        <taxon>Bacteria</taxon>
        <taxon>Bacillati</taxon>
        <taxon>Bacillota</taxon>
        <taxon>Clostridia</taxon>
        <taxon>Lachnospirales</taxon>
        <taxon>Lachnospiraceae</taxon>
        <taxon>Merdimonas</taxon>
    </lineage>
</organism>
<dbReference type="AlphaFoldDB" id="A0A9D3AIV0"/>
<evidence type="ECO:0000256" key="1">
    <source>
        <dbReference type="SAM" id="Phobius"/>
    </source>
</evidence>
<keyword evidence="1" id="KW-0812">Transmembrane</keyword>